<evidence type="ECO:0000259" key="2">
    <source>
        <dbReference type="Pfam" id="PF06985"/>
    </source>
</evidence>
<sequence>MASVPEFSYQPLAEERNEVRVLSFSKPDDLAATTPASSEHVGLVRCTLEHVSLDERLDDYDQFVVKTPSMSRRSSYDLWHTETNDRYSSHSPPGRADTPPDRASAHPRYHRFSWGDYGALSYTYGDESQKRPILLNGTLFFVGRNLETALRRFVHHRDYFDGLKLWVDAISINQADLKERSRQVRRMGEIFGRALLVTIWLGELSETDDDAASLVELQRIVSRCVDDASTKQAITRTLQDPLLSSALRAAVERLGNVTYWTRTWIIQEKCLGPFNASLLFGPYVFSLIPLRNFLARATNIAGAIKSRERVWQILKLMELVVRH</sequence>
<evidence type="ECO:0000313" key="3">
    <source>
        <dbReference type="EMBL" id="KAF4312232.1"/>
    </source>
</evidence>
<dbReference type="Proteomes" id="UP000572817">
    <property type="component" value="Unassembled WGS sequence"/>
</dbReference>
<dbReference type="InterPro" id="IPR010730">
    <property type="entry name" value="HET"/>
</dbReference>
<dbReference type="Pfam" id="PF06985">
    <property type="entry name" value="HET"/>
    <property type="match status" value="1"/>
</dbReference>
<organism evidence="3 4">
    <name type="scientific">Botryosphaeria dothidea</name>
    <dbReference type="NCBI Taxonomy" id="55169"/>
    <lineage>
        <taxon>Eukaryota</taxon>
        <taxon>Fungi</taxon>
        <taxon>Dikarya</taxon>
        <taxon>Ascomycota</taxon>
        <taxon>Pezizomycotina</taxon>
        <taxon>Dothideomycetes</taxon>
        <taxon>Dothideomycetes incertae sedis</taxon>
        <taxon>Botryosphaeriales</taxon>
        <taxon>Botryosphaeriaceae</taxon>
        <taxon>Botryosphaeria</taxon>
    </lineage>
</organism>
<protein>
    <submittedName>
        <fullName evidence="3">Heterokaryon incompatibility protein</fullName>
    </submittedName>
</protein>
<keyword evidence="4" id="KW-1185">Reference proteome</keyword>
<dbReference type="PANTHER" id="PTHR24148:SF73">
    <property type="entry name" value="HET DOMAIN PROTEIN (AFU_ORTHOLOGUE AFUA_8G01020)"/>
    <property type="match status" value="1"/>
</dbReference>
<dbReference type="PANTHER" id="PTHR24148">
    <property type="entry name" value="ANKYRIN REPEAT DOMAIN-CONTAINING PROTEIN 39 HOMOLOG-RELATED"/>
    <property type="match status" value="1"/>
</dbReference>
<dbReference type="InterPro" id="IPR052895">
    <property type="entry name" value="HetReg/Transcr_Mod"/>
</dbReference>
<evidence type="ECO:0000313" key="4">
    <source>
        <dbReference type="Proteomes" id="UP000572817"/>
    </source>
</evidence>
<dbReference type="OrthoDB" id="4850726at2759"/>
<accession>A0A8H4J5M7</accession>
<dbReference type="AlphaFoldDB" id="A0A8H4J5M7"/>
<proteinExistence type="predicted"/>
<gene>
    <name evidence="3" type="ORF">GTA08_BOTSDO12371</name>
</gene>
<name>A0A8H4J5M7_9PEZI</name>
<feature type="domain" description="Heterokaryon incompatibility" evidence="2">
    <location>
        <begin position="117"/>
        <end position="268"/>
    </location>
</feature>
<evidence type="ECO:0000256" key="1">
    <source>
        <dbReference type="SAM" id="MobiDB-lite"/>
    </source>
</evidence>
<feature type="region of interest" description="Disordered" evidence="1">
    <location>
        <begin position="83"/>
        <end position="107"/>
    </location>
</feature>
<dbReference type="EMBL" id="WWBZ02000007">
    <property type="protein sequence ID" value="KAF4312232.1"/>
    <property type="molecule type" value="Genomic_DNA"/>
</dbReference>
<comment type="caution">
    <text evidence="3">The sequence shown here is derived from an EMBL/GenBank/DDBJ whole genome shotgun (WGS) entry which is preliminary data.</text>
</comment>
<reference evidence="3" key="1">
    <citation type="submission" date="2020-04" db="EMBL/GenBank/DDBJ databases">
        <title>Genome Assembly and Annotation of Botryosphaeria dothidea sdau 11-99, a Latent Pathogen of Apple Fruit Ring Rot in China.</title>
        <authorList>
            <person name="Yu C."/>
            <person name="Diao Y."/>
            <person name="Lu Q."/>
            <person name="Zhao J."/>
            <person name="Cui S."/>
            <person name="Peng C."/>
            <person name="He B."/>
            <person name="Liu H."/>
        </authorList>
    </citation>
    <scope>NUCLEOTIDE SEQUENCE [LARGE SCALE GENOMIC DNA]</scope>
    <source>
        <strain evidence="3">Sdau11-99</strain>
    </source>
</reference>